<dbReference type="GO" id="GO:0005509">
    <property type="term" value="F:calcium ion binding"/>
    <property type="evidence" value="ECO:0007669"/>
    <property type="project" value="InterPro"/>
</dbReference>
<dbReference type="OrthoDB" id="8118055at2759"/>
<comment type="caution">
    <text evidence="2">The sequence shown here is derived from an EMBL/GenBank/DDBJ whole genome shotgun (WGS) entry which is preliminary data.</text>
</comment>
<evidence type="ECO:0000313" key="2">
    <source>
        <dbReference type="EMBL" id="OMJ13104.1"/>
    </source>
</evidence>
<evidence type="ECO:0000313" key="1">
    <source>
        <dbReference type="EMBL" id="OMJ11958.1"/>
    </source>
</evidence>
<dbReference type="Proteomes" id="UP000187283">
    <property type="component" value="Unassembled WGS sequence"/>
</dbReference>
<dbReference type="GO" id="GO:0005975">
    <property type="term" value="P:carbohydrate metabolic process"/>
    <property type="evidence" value="ECO:0007669"/>
    <property type="project" value="InterPro"/>
</dbReference>
<dbReference type="EMBL" id="LSSN01004198">
    <property type="protein sequence ID" value="OMJ11958.1"/>
    <property type="molecule type" value="Genomic_DNA"/>
</dbReference>
<gene>
    <name evidence="2" type="ORF">AYI70_g8706</name>
    <name evidence="1" type="ORF">AYI70_g9392</name>
</gene>
<protein>
    <submittedName>
        <fullName evidence="2">Uncharacterized protein</fullName>
    </submittedName>
</protein>
<dbReference type="SUPFAM" id="SSF48225">
    <property type="entry name" value="Seven-hairpin glycosidases"/>
    <property type="match status" value="1"/>
</dbReference>
<dbReference type="InterPro" id="IPR036026">
    <property type="entry name" value="Seven-hairpin_glycosidases"/>
</dbReference>
<name>A0A1R1XEQ3_9FUNG</name>
<dbReference type="AlphaFoldDB" id="A0A1R1XEQ3"/>
<proteinExistence type="predicted"/>
<dbReference type="EMBL" id="LSSN01003631">
    <property type="protein sequence ID" value="OMJ13104.1"/>
    <property type="molecule type" value="Genomic_DNA"/>
</dbReference>
<keyword evidence="3" id="KW-1185">Reference proteome</keyword>
<evidence type="ECO:0000313" key="3">
    <source>
        <dbReference type="Proteomes" id="UP000187283"/>
    </source>
</evidence>
<dbReference type="GO" id="GO:0016020">
    <property type="term" value="C:membrane"/>
    <property type="evidence" value="ECO:0007669"/>
    <property type="project" value="InterPro"/>
</dbReference>
<dbReference type="Gene3D" id="1.50.10.10">
    <property type="match status" value="1"/>
</dbReference>
<dbReference type="InterPro" id="IPR012341">
    <property type="entry name" value="6hp_glycosidase-like_sf"/>
</dbReference>
<reference evidence="2 3" key="1">
    <citation type="submission" date="2017-01" db="EMBL/GenBank/DDBJ databases">
        <authorList>
            <person name="Mah S.A."/>
            <person name="Swanson W.J."/>
            <person name="Moy G.W."/>
            <person name="Vacquier V.D."/>
        </authorList>
    </citation>
    <scope>NUCLEOTIDE SEQUENCE [LARGE SCALE GENOMIC DNA]</scope>
    <source>
        <strain evidence="2 3">GSMNP</strain>
    </source>
</reference>
<accession>A0A1R1XEQ3</accession>
<organism evidence="2 3">
    <name type="scientific">Smittium culicis</name>
    <dbReference type="NCBI Taxonomy" id="133412"/>
    <lineage>
        <taxon>Eukaryota</taxon>
        <taxon>Fungi</taxon>
        <taxon>Fungi incertae sedis</taxon>
        <taxon>Zoopagomycota</taxon>
        <taxon>Kickxellomycotina</taxon>
        <taxon>Harpellomycetes</taxon>
        <taxon>Harpellales</taxon>
        <taxon>Legeriomycetaceae</taxon>
        <taxon>Smittium</taxon>
    </lineage>
</organism>
<sequence length="66" mass="7787">MFKFKFISASRCGIFPGAHLPVSKKREDNLDERREEVKNSMKNAWESYKNYAFGKDELTSVKKRLE</sequence>
<dbReference type="GO" id="GO:0004571">
    <property type="term" value="F:mannosyl-oligosaccharide 1,2-alpha-mannosidase activity"/>
    <property type="evidence" value="ECO:0007669"/>
    <property type="project" value="InterPro"/>
</dbReference>